<accession>A0A4R7I324</accession>
<dbReference type="EMBL" id="SOAU01000001">
    <property type="protein sequence ID" value="TDT17620.1"/>
    <property type="molecule type" value="Genomic_DNA"/>
</dbReference>
<evidence type="ECO:0000313" key="2">
    <source>
        <dbReference type="EMBL" id="TDT17620.1"/>
    </source>
</evidence>
<protein>
    <submittedName>
        <fullName evidence="2">VTC domain-containing protein</fullName>
    </submittedName>
</protein>
<organism evidence="2 3">
    <name type="scientific">Ilumatobacter fluminis</name>
    <dbReference type="NCBI Taxonomy" id="467091"/>
    <lineage>
        <taxon>Bacteria</taxon>
        <taxon>Bacillati</taxon>
        <taxon>Actinomycetota</taxon>
        <taxon>Acidimicrobiia</taxon>
        <taxon>Acidimicrobiales</taxon>
        <taxon>Ilumatobacteraceae</taxon>
        <taxon>Ilumatobacter</taxon>
    </lineage>
</organism>
<dbReference type="InterPro" id="IPR042267">
    <property type="entry name" value="VTC_sf"/>
</dbReference>
<comment type="caution">
    <text evidence="2">The sequence shown here is derived from an EMBL/GenBank/DDBJ whole genome shotgun (WGS) entry which is preliminary data.</text>
</comment>
<sequence>MTPLDALVGGTDAVGLDEILSGSALMTRTDRKYVLEPGDVAALLCELGPSVRVLEIDGKRSFGYESIYFDTPELDSYLGAARRRPDRFKVRTRRYVDQDTCWVEVKTRTRRGQNEKVRRRHDPADADRLTPDALAFVAATVDPATADRLEPVLRTRYRRTTLVVGDQRITIDADLRCDDLTGQAFGIGDRFVVETKSPGGPGTVDRALWRLGRRPLTISKFALGLAMSKPTLPRNKWHRVIDRYVVPDDSMVTSRRSA</sequence>
<feature type="domain" description="VTC" evidence="1">
    <location>
        <begin position="28"/>
        <end position="227"/>
    </location>
</feature>
<name>A0A4R7I324_9ACTN</name>
<dbReference type="Pfam" id="PF09359">
    <property type="entry name" value="VTC"/>
    <property type="match status" value="1"/>
</dbReference>
<evidence type="ECO:0000313" key="3">
    <source>
        <dbReference type="Proteomes" id="UP000294558"/>
    </source>
</evidence>
<gene>
    <name evidence="2" type="ORF">BDK89_3231</name>
</gene>
<evidence type="ECO:0000259" key="1">
    <source>
        <dbReference type="Pfam" id="PF09359"/>
    </source>
</evidence>
<reference evidence="2 3" key="1">
    <citation type="submission" date="2019-03" db="EMBL/GenBank/DDBJ databases">
        <title>Sequencing the genomes of 1000 actinobacteria strains.</title>
        <authorList>
            <person name="Klenk H.-P."/>
        </authorList>
    </citation>
    <scope>NUCLEOTIDE SEQUENCE [LARGE SCALE GENOMIC DNA]</scope>
    <source>
        <strain evidence="2 3">DSM 18936</strain>
    </source>
</reference>
<dbReference type="CDD" id="cd07750">
    <property type="entry name" value="PolyPPase_VTC_like"/>
    <property type="match status" value="1"/>
</dbReference>
<keyword evidence="3" id="KW-1185">Reference proteome</keyword>
<dbReference type="Proteomes" id="UP000294558">
    <property type="component" value="Unassembled WGS sequence"/>
</dbReference>
<dbReference type="InterPro" id="IPR018966">
    <property type="entry name" value="VTC_domain"/>
</dbReference>
<dbReference type="GO" id="GO:0006799">
    <property type="term" value="P:polyphosphate biosynthetic process"/>
    <property type="evidence" value="ECO:0007669"/>
    <property type="project" value="UniProtKB-ARBA"/>
</dbReference>
<dbReference type="RefSeq" id="WP_208294097.1">
    <property type="nucleotide sequence ID" value="NZ_SOAU01000001.1"/>
</dbReference>
<proteinExistence type="predicted"/>
<dbReference type="AlphaFoldDB" id="A0A4R7I324"/>
<dbReference type="Gene3D" id="3.20.100.30">
    <property type="entry name" value="VTC, catalytic tunnel domain"/>
    <property type="match status" value="1"/>
</dbReference>